<evidence type="ECO:0000256" key="5">
    <source>
        <dbReference type="ARBA" id="ARBA00038359"/>
    </source>
</evidence>
<feature type="region of interest" description="Disordered" evidence="6">
    <location>
        <begin position="341"/>
        <end position="373"/>
    </location>
</feature>
<comment type="similarity">
    <text evidence="5">Belongs to the SAT4 family.</text>
</comment>
<keyword evidence="2 7" id="KW-0812">Transmembrane</keyword>
<dbReference type="InterPro" id="IPR052337">
    <property type="entry name" value="SAT4-like"/>
</dbReference>
<feature type="region of interest" description="Disordered" evidence="6">
    <location>
        <begin position="583"/>
        <end position="632"/>
    </location>
</feature>
<feature type="transmembrane region" description="Helical" evidence="7">
    <location>
        <begin position="102"/>
        <end position="120"/>
    </location>
</feature>
<evidence type="ECO:0000256" key="2">
    <source>
        <dbReference type="ARBA" id="ARBA00022692"/>
    </source>
</evidence>
<feature type="compositionally biased region" description="Basic residues" evidence="6">
    <location>
        <begin position="598"/>
        <end position="608"/>
    </location>
</feature>
<feature type="compositionally biased region" description="Low complexity" evidence="6">
    <location>
        <begin position="586"/>
        <end position="597"/>
    </location>
</feature>
<evidence type="ECO:0000313" key="9">
    <source>
        <dbReference type="EMBL" id="RPA86446.1"/>
    </source>
</evidence>
<reference evidence="9 10" key="1">
    <citation type="journal article" date="2018" name="Nat. Ecol. Evol.">
        <title>Pezizomycetes genomes reveal the molecular basis of ectomycorrhizal truffle lifestyle.</title>
        <authorList>
            <person name="Murat C."/>
            <person name="Payen T."/>
            <person name="Noel B."/>
            <person name="Kuo A."/>
            <person name="Morin E."/>
            <person name="Chen J."/>
            <person name="Kohler A."/>
            <person name="Krizsan K."/>
            <person name="Balestrini R."/>
            <person name="Da Silva C."/>
            <person name="Montanini B."/>
            <person name="Hainaut M."/>
            <person name="Levati E."/>
            <person name="Barry K.W."/>
            <person name="Belfiori B."/>
            <person name="Cichocki N."/>
            <person name="Clum A."/>
            <person name="Dockter R.B."/>
            <person name="Fauchery L."/>
            <person name="Guy J."/>
            <person name="Iotti M."/>
            <person name="Le Tacon F."/>
            <person name="Lindquist E.A."/>
            <person name="Lipzen A."/>
            <person name="Malagnac F."/>
            <person name="Mello A."/>
            <person name="Molinier V."/>
            <person name="Miyauchi S."/>
            <person name="Poulain J."/>
            <person name="Riccioni C."/>
            <person name="Rubini A."/>
            <person name="Sitrit Y."/>
            <person name="Splivallo R."/>
            <person name="Traeger S."/>
            <person name="Wang M."/>
            <person name="Zifcakova L."/>
            <person name="Wipf D."/>
            <person name="Zambonelli A."/>
            <person name="Paolocci F."/>
            <person name="Nowrousian M."/>
            <person name="Ottonello S."/>
            <person name="Baldrian P."/>
            <person name="Spatafora J.W."/>
            <person name="Henrissat B."/>
            <person name="Nagy L.G."/>
            <person name="Aury J.M."/>
            <person name="Wincker P."/>
            <person name="Grigoriev I.V."/>
            <person name="Bonfante P."/>
            <person name="Martin F.M."/>
        </authorList>
    </citation>
    <scope>NUCLEOTIDE SEQUENCE [LARGE SCALE GENOMIC DNA]</scope>
    <source>
        <strain evidence="9 10">RN42</strain>
    </source>
</reference>
<feature type="region of interest" description="Disordered" evidence="6">
    <location>
        <begin position="275"/>
        <end position="298"/>
    </location>
</feature>
<feature type="transmembrane region" description="Helical" evidence="7">
    <location>
        <begin position="182"/>
        <end position="202"/>
    </location>
</feature>
<feature type="compositionally biased region" description="Low complexity" evidence="6">
    <location>
        <begin position="275"/>
        <end position="286"/>
    </location>
</feature>
<keyword evidence="10" id="KW-1185">Reference proteome</keyword>
<protein>
    <recommendedName>
        <fullName evidence="8">Rhodopsin domain-containing protein</fullName>
    </recommendedName>
</protein>
<dbReference type="PANTHER" id="PTHR33048">
    <property type="entry name" value="PTH11-LIKE INTEGRAL MEMBRANE PROTEIN (AFU_ORTHOLOGUE AFUA_5G11245)"/>
    <property type="match status" value="1"/>
</dbReference>
<gene>
    <name evidence="9" type="ORF">BJ508DRAFT_133901</name>
</gene>
<feature type="transmembrane region" description="Helical" evidence="7">
    <location>
        <begin position="132"/>
        <end position="153"/>
    </location>
</feature>
<feature type="transmembrane region" description="Helical" evidence="7">
    <location>
        <begin position="37"/>
        <end position="56"/>
    </location>
</feature>
<dbReference type="InterPro" id="IPR049326">
    <property type="entry name" value="Rhodopsin_dom_fungi"/>
</dbReference>
<proteinExistence type="inferred from homology"/>
<feature type="compositionally biased region" description="Basic and acidic residues" evidence="6">
    <location>
        <begin position="540"/>
        <end position="552"/>
    </location>
</feature>
<evidence type="ECO:0000256" key="1">
    <source>
        <dbReference type="ARBA" id="ARBA00004141"/>
    </source>
</evidence>
<feature type="transmembrane region" description="Helical" evidence="7">
    <location>
        <begin position="214"/>
        <end position="239"/>
    </location>
</feature>
<keyword evidence="4 7" id="KW-0472">Membrane</keyword>
<sequence length="632" mass="69892">MSGGLVVLIIQCVCLLVAVGFLALRLYISFKHRKTEFVIGDILVAVGWSAFLVWFGCNATFQKTKLLEKGGKFYSKDILVHDLASTPADTVKLLKIFYGSFFPYWIALWCVKGAIISFYYKFIPKTGYRRILHTLSFVIALSLVLALLLSALWCVPVSQNWTLGPSEQGGCLAALEIPPLSISLSCNLATNFLLFLFPLPFIRNLKLTRRQLCAVGGMFVLGLIFTMMSLARAIAIYVTASAVQVSILTSVELMCGVIVASCTVCRVYFLSPDETTTSTQTSTEDSPWPPKENFIHNPKRNSKRESILGALPRGGREAEYIKMGSISVSIDAKEHMSRPVSHKHQSSHSTVSQHSKALSQHSRVSRKMPVLDTEEAKEDFREATRNRLSVAACKLPSPILPPCSFNSSSSFSSQSGVPDMPSPMAHLERYRQTSSAHSSTYNLHASNVPSPLSLNTEMPPIPTRGKNQHEFSPVTFAPLHFSGPQPVASRPLSIASSTNNSTRNLPSHNDNISRAPSMTSACSAWQARTQRSSSMFDELPDPREMEKWEEPSIYPELDRAQTIRDIEKEVESIAFEWIETHRRMRSSTGTTSTTASGKSKRKSKRRSKPSPIQGSPVPPLPVRGATELTITM</sequence>
<accession>A0A3N4ILA6</accession>
<evidence type="ECO:0000256" key="6">
    <source>
        <dbReference type="SAM" id="MobiDB-lite"/>
    </source>
</evidence>
<evidence type="ECO:0000256" key="3">
    <source>
        <dbReference type="ARBA" id="ARBA00022989"/>
    </source>
</evidence>
<feature type="compositionally biased region" description="Polar residues" evidence="6">
    <location>
        <begin position="494"/>
        <end position="535"/>
    </location>
</feature>
<evidence type="ECO:0000259" key="8">
    <source>
        <dbReference type="Pfam" id="PF20684"/>
    </source>
</evidence>
<dbReference type="PANTHER" id="PTHR33048:SF47">
    <property type="entry name" value="INTEGRAL MEMBRANE PROTEIN-RELATED"/>
    <property type="match status" value="1"/>
</dbReference>
<evidence type="ECO:0000313" key="10">
    <source>
        <dbReference type="Proteomes" id="UP000275078"/>
    </source>
</evidence>
<dbReference type="Proteomes" id="UP000275078">
    <property type="component" value="Unassembled WGS sequence"/>
</dbReference>
<feature type="compositionally biased region" description="Low complexity" evidence="6">
    <location>
        <begin position="347"/>
        <end position="356"/>
    </location>
</feature>
<feature type="transmembrane region" description="Helical" evidence="7">
    <location>
        <begin position="6"/>
        <end position="28"/>
    </location>
</feature>
<comment type="subcellular location">
    <subcellularLocation>
        <location evidence="1">Membrane</location>
        <topology evidence="1">Multi-pass membrane protein</topology>
    </subcellularLocation>
</comment>
<dbReference type="STRING" id="1160509.A0A3N4ILA6"/>
<name>A0A3N4ILA6_ASCIM</name>
<dbReference type="Pfam" id="PF20684">
    <property type="entry name" value="Fung_rhodopsin"/>
    <property type="match status" value="1"/>
</dbReference>
<evidence type="ECO:0000256" key="4">
    <source>
        <dbReference type="ARBA" id="ARBA00023136"/>
    </source>
</evidence>
<dbReference type="EMBL" id="ML119649">
    <property type="protein sequence ID" value="RPA86446.1"/>
    <property type="molecule type" value="Genomic_DNA"/>
</dbReference>
<dbReference type="GO" id="GO:0016020">
    <property type="term" value="C:membrane"/>
    <property type="evidence" value="ECO:0007669"/>
    <property type="project" value="UniProtKB-SubCell"/>
</dbReference>
<dbReference type="AlphaFoldDB" id="A0A3N4ILA6"/>
<organism evidence="9 10">
    <name type="scientific">Ascobolus immersus RN42</name>
    <dbReference type="NCBI Taxonomy" id="1160509"/>
    <lineage>
        <taxon>Eukaryota</taxon>
        <taxon>Fungi</taxon>
        <taxon>Dikarya</taxon>
        <taxon>Ascomycota</taxon>
        <taxon>Pezizomycotina</taxon>
        <taxon>Pezizomycetes</taxon>
        <taxon>Pezizales</taxon>
        <taxon>Ascobolaceae</taxon>
        <taxon>Ascobolus</taxon>
    </lineage>
</organism>
<evidence type="ECO:0000256" key="7">
    <source>
        <dbReference type="SAM" id="Phobius"/>
    </source>
</evidence>
<dbReference type="OrthoDB" id="10017208at2759"/>
<feature type="domain" description="Rhodopsin" evidence="8">
    <location>
        <begin position="25"/>
        <end position="268"/>
    </location>
</feature>
<keyword evidence="3 7" id="KW-1133">Transmembrane helix</keyword>
<feature type="region of interest" description="Disordered" evidence="6">
    <location>
        <begin position="487"/>
        <end position="552"/>
    </location>
</feature>